<gene>
    <name evidence="5" type="ORF">POM88_022743</name>
</gene>
<dbReference type="InterPro" id="IPR031425">
    <property type="entry name" value="NPR1/NH1-interacting"/>
</dbReference>
<dbReference type="Proteomes" id="UP001237642">
    <property type="component" value="Unassembled WGS sequence"/>
</dbReference>
<dbReference type="GO" id="GO:0010112">
    <property type="term" value="P:regulation of systemic acquired resistance"/>
    <property type="evidence" value="ECO:0007669"/>
    <property type="project" value="InterPro"/>
</dbReference>
<evidence type="ECO:0000256" key="3">
    <source>
        <dbReference type="ARBA" id="ARBA00023242"/>
    </source>
</evidence>
<dbReference type="EMBL" id="JAUIZM010000005">
    <property type="protein sequence ID" value="KAK1385008.1"/>
    <property type="molecule type" value="Genomic_DNA"/>
</dbReference>
<evidence type="ECO:0000313" key="6">
    <source>
        <dbReference type="Proteomes" id="UP001237642"/>
    </source>
</evidence>
<feature type="region of interest" description="Disordered" evidence="4">
    <location>
        <begin position="83"/>
        <end position="118"/>
    </location>
</feature>
<reference evidence="5" key="1">
    <citation type="submission" date="2023-02" db="EMBL/GenBank/DDBJ databases">
        <title>Genome of toxic invasive species Heracleum sosnowskyi carries increased number of genes despite the absence of recent whole-genome duplications.</title>
        <authorList>
            <person name="Schelkunov M."/>
            <person name="Shtratnikova V."/>
            <person name="Makarenko M."/>
            <person name="Klepikova A."/>
            <person name="Omelchenko D."/>
            <person name="Novikova G."/>
            <person name="Obukhova E."/>
            <person name="Bogdanov V."/>
            <person name="Penin A."/>
            <person name="Logacheva M."/>
        </authorList>
    </citation>
    <scope>NUCLEOTIDE SEQUENCE</scope>
    <source>
        <strain evidence="5">Hsosn_3</strain>
        <tissue evidence="5">Leaf</tissue>
    </source>
</reference>
<accession>A0AAD8MV37</accession>
<sequence length="118" mass="13725">MSKEKSPEEDHEEKEMEKFYALVRNYREARDHRMQELNQMEMNKKRKCNGDKSCGWMPSFQLEDFKHENAELLRKSLRMLPPPAVAVHNNNPKCGSVSDSQGQKEEDGSADLDLKLSL</sequence>
<reference evidence="5" key="2">
    <citation type="submission" date="2023-05" db="EMBL/GenBank/DDBJ databases">
        <authorList>
            <person name="Schelkunov M.I."/>
        </authorList>
    </citation>
    <scope>NUCLEOTIDE SEQUENCE</scope>
    <source>
        <strain evidence="5">Hsosn_3</strain>
        <tissue evidence="5">Leaf</tissue>
    </source>
</reference>
<comment type="similarity">
    <text evidence="2">Belongs to the NPR1-interactor family.</text>
</comment>
<dbReference type="Pfam" id="PF15699">
    <property type="entry name" value="NPR1_interact"/>
    <property type="match status" value="1"/>
</dbReference>
<proteinExistence type="inferred from homology"/>
<protein>
    <submittedName>
        <fullName evidence="5">Uncharacterized protein</fullName>
    </submittedName>
</protein>
<organism evidence="5 6">
    <name type="scientific">Heracleum sosnowskyi</name>
    <dbReference type="NCBI Taxonomy" id="360622"/>
    <lineage>
        <taxon>Eukaryota</taxon>
        <taxon>Viridiplantae</taxon>
        <taxon>Streptophyta</taxon>
        <taxon>Embryophyta</taxon>
        <taxon>Tracheophyta</taxon>
        <taxon>Spermatophyta</taxon>
        <taxon>Magnoliopsida</taxon>
        <taxon>eudicotyledons</taxon>
        <taxon>Gunneridae</taxon>
        <taxon>Pentapetalae</taxon>
        <taxon>asterids</taxon>
        <taxon>campanulids</taxon>
        <taxon>Apiales</taxon>
        <taxon>Apiaceae</taxon>
        <taxon>Apioideae</taxon>
        <taxon>apioid superclade</taxon>
        <taxon>Tordylieae</taxon>
        <taxon>Tordyliinae</taxon>
        <taxon>Heracleum</taxon>
    </lineage>
</organism>
<name>A0AAD8MV37_9APIA</name>
<comment type="subcellular location">
    <subcellularLocation>
        <location evidence="1">Nucleus</location>
    </subcellularLocation>
</comment>
<dbReference type="GO" id="GO:0005634">
    <property type="term" value="C:nucleus"/>
    <property type="evidence" value="ECO:0007669"/>
    <property type="project" value="UniProtKB-SubCell"/>
</dbReference>
<comment type="caution">
    <text evidence="5">The sequence shown here is derived from an EMBL/GenBank/DDBJ whole genome shotgun (WGS) entry which is preliminary data.</text>
</comment>
<dbReference type="AlphaFoldDB" id="A0AAD8MV37"/>
<dbReference type="PANTHER" id="PTHR33669:SF1">
    <property type="entry name" value="PROTEIN NIM1-INTERACTING 1"/>
    <property type="match status" value="1"/>
</dbReference>
<keyword evidence="3" id="KW-0539">Nucleus</keyword>
<evidence type="ECO:0000256" key="4">
    <source>
        <dbReference type="SAM" id="MobiDB-lite"/>
    </source>
</evidence>
<dbReference type="PANTHER" id="PTHR33669">
    <property type="entry name" value="PROTEIN NEGATIVE REGULATOR OF RESISTANCE"/>
    <property type="match status" value="1"/>
</dbReference>
<keyword evidence="6" id="KW-1185">Reference proteome</keyword>
<evidence type="ECO:0000313" key="5">
    <source>
        <dbReference type="EMBL" id="KAK1385008.1"/>
    </source>
</evidence>
<evidence type="ECO:0000256" key="2">
    <source>
        <dbReference type="ARBA" id="ARBA00009937"/>
    </source>
</evidence>
<evidence type="ECO:0000256" key="1">
    <source>
        <dbReference type="ARBA" id="ARBA00004123"/>
    </source>
</evidence>